<evidence type="ECO:0000313" key="1">
    <source>
        <dbReference type="EMBL" id="KAF2562534.1"/>
    </source>
</evidence>
<proteinExistence type="predicted"/>
<gene>
    <name evidence="1" type="ORF">F2Q70_00013950</name>
</gene>
<comment type="caution">
    <text evidence="1">The sequence shown here is derived from an EMBL/GenBank/DDBJ whole genome shotgun (WGS) entry which is preliminary data.</text>
</comment>
<dbReference type="AlphaFoldDB" id="A0A3N6QPT6"/>
<reference evidence="1" key="1">
    <citation type="submission" date="2019-12" db="EMBL/GenBank/DDBJ databases">
        <title>Genome sequencing and annotation of Brassica cretica.</title>
        <authorList>
            <person name="Studholme D.J."/>
            <person name="Sarris P.F."/>
        </authorList>
    </citation>
    <scope>NUCLEOTIDE SEQUENCE</scope>
    <source>
        <strain evidence="1">PFS-102/07</strain>
        <tissue evidence="1">Leaf</tissue>
    </source>
</reference>
<dbReference type="EMBL" id="QGKY02001250">
    <property type="protein sequence ID" value="KAF2562534.1"/>
    <property type="molecule type" value="Genomic_DNA"/>
</dbReference>
<sequence length="94" mass="10064">METTTLQIYQVTSSCFHLLNKLSDSDFGSDVDGGMSLGDQIGSCGNPAGQRCPWGKLHRLGEVGTCDGRSKWLSIMEDCVESSEPASLLHNSGL</sequence>
<accession>A0A3N6QPT6</accession>
<protein>
    <submittedName>
        <fullName evidence="1">Uncharacterized protein</fullName>
    </submittedName>
</protein>
<name>A0A3N6QPT6_BRACR</name>
<organism evidence="1">
    <name type="scientific">Brassica cretica</name>
    <name type="common">Mustard</name>
    <dbReference type="NCBI Taxonomy" id="69181"/>
    <lineage>
        <taxon>Eukaryota</taxon>
        <taxon>Viridiplantae</taxon>
        <taxon>Streptophyta</taxon>
        <taxon>Embryophyta</taxon>
        <taxon>Tracheophyta</taxon>
        <taxon>Spermatophyta</taxon>
        <taxon>Magnoliopsida</taxon>
        <taxon>eudicotyledons</taxon>
        <taxon>Gunneridae</taxon>
        <taxon>Pentapetalae</taxon>
        <taxon>rosids</taxon>
        <taxon>malvids</taxon>
        <taxon>Brassicales</taxon>
        <taxon>Brassicaceae</taxon>
        <taxon>Brassiceae</taxon>
        <taxon>Brassica</taxon>
    </lineage>
</organism>